<name>A0AAD4SYQ1_9MAGN</name>
<sequence>MIFLSRIRHLKSKSQQFKARWYSQIPHGVSSTSYIAVSTKIQGFQKPDSFIRPTGYVYNNIRSFAAPVKPKSKSGANCKGTRLNEQITSDIIRLVSNEGQHTVVSRREALERAKKLSLDLVEVGLDQKEKIPVCKIMDFHREKYEKQVKEKDRTKNKSEVTLRQGDCKEVRFTGKIELKDLQMKANMVKRLMEKGYRVKCTATGKEDEDFGGNLSRLTALLEDTAVVESGPLVEKKQAYVIVRHIKFGRPKNGPSKKVDVRKESTNSTTINTSGDIETPIKIDEDSGSESDEEPNSNIPSPIKSIDGKLERKSGWSSIDKRSGDFAGSEAGKTKGFIDGRTEDGIPATKPPFEVENRYARRNEPRTGIPPPRLSTQSILYDPNQFATVPKFSPSVQQKPDMNRIPPGPMDSRRSARPQLPPSPPLVEKRENGASTFRTLKQPIPEVNKEMGIPRAHSRQGIPTSPPPTSAPAPKYGIFSSQKPSNPPNMHNPTTGRNVEVDSSNQKAGSEQKPNERKYGIFSRK</sequence>
<evidence type="ECO:0000256" key="4">
    <source>
        <dbReference type="SAM" id="MobiDB-lite"/>
    </source>
</evidence>
<dbReference type="GO" id="GO:0003743">
    <property type="term" value="F:translation initiation factor activity"/>
    <property type="evidence" value="ECO:0007669"/>
    <property type="project" value="UniProtKB-KW"/>
</dbReference>
<feature type="compositionally biased region" description="Basic and acidic residues" evidence="4">
    <location>
        <begin position="305"/>
        <end position="323"/>
    </location>
</feature>
<comment type="similarity">
    <text evidence="1">Belongs to the IF-3 family.</text>
</comment>
<feature type="compositionally biased region" description="Basic and acidic residues" evidence="4">
    <location>
        <begin position="352"/>
        <end position="364"/>
    </location>
</feature>
<feature type="compositionally biased region" description="Acidic residues" evidence="4">
    <location>
        <begin position="285"/>
        <end position="294"/>
    </location>
</feature>
<protein>
    <recommendedName>
        <fullName evidence="5">Translation initiation factor 3 N-terminal domain-containing protein</fullName>
    </recommendedName>
</protein>
<feature type="region of interest" description="Disordered" evidence="4">
    <location>
        <begin position="251"/>
        <end position="376"/>
    </location>
</feature>
<dbReference type="SUPFAM" id="SSF54364">
    <property type="entry name" value="Translation initiation factor IF3, N-terminal domain"/>
    <property type="match status" value="1"/>
</dbReference>
<organism evidence="6 7">
    <name type="scientific">Papaver atlanticum</name>
    <dbReference type="NCBI Taxonomy" id="357466"/>
    <lineage>
        <taxon>Eukaryota</taxon>
        <taxon>Viridiplantae</taxon>
        <taxon>Streptophyta</taxon>
        <taxon>Embryophyta</taxon>
        <taxon>Tracheophyta</taxon>
        <taxon>Spermatophyta</taxon>
        <taxon>Magnoliopsida</taxon>
        <taxon>Ranunculales</taxon>
        <taxon>Papaveraceae</taxon>
        <taxon>Papaveroideae</taxon>
        <taxon>Papaver</taxon>
    </lineage>
</organism>
<evidence type="ECO:0000256" key="2">
    <source>
        <dbReference type="ARBA" id="ARBA00022540"/>
    </source>
</evidence>
<dbReference type="GO" id="GO:0043022">
    <property type="term" value="F:ribosome binding"/>
    <property type="evidence" value="ECO:0007669"/>
    <property type="project" value="TreeGrafter"/>
</dbReference>
<accession>A0AAD4SYQ1</accession>
<keyword evidence="3" id="KW-0648">Protein biosynthesis</keyword>
<dbReference type="InterPro" id="IPR019814">
    <property type="entry name" value="Translation_initiation_fac_3_N"/>
</dbReference>
<keyword evidence="2" id="KW-0396">Initiation factor</keyword>
<feature type="region of interest" description="Disordered" evidence="4">
    <location>
        <begin position="388"/>
        <end position="524"/>
    </location>
</feature>
<evidence type="ECO:0000259" key="5">
    <source>
        <dbReference type="Pfam" id="PF05198"/>
    </source>
</evidence>
<evidence type="ECO:0000256" key="1">
    <source>
        <dbReference type="ARBA" id="ARBA00005439"/>
    </source>
</evidence>
<dbReference type="EMBL" id="JAJJMB010007966">
    <property type="protein sequence ID" value="KAI3926663.1"/>
    <property type="molecule type" value="Genomic_DNA"/>
</dbReference>
<dbReference type="NCBIfam" id="TIGR00168">
    <property type="entry name" value="infC"/>
    <property type="match status" value="1"/>
</dbReference>
<dbReference type="Proteomes" id="UP001202328">
    <property type="component" value="Unassembled WGS sequence"/>
</dbReference>
<evidence type="ECO:0000313" key="7">
    <source>
        <dbReference type="Proteomes" id="UP001202328"/>
    </source>
</evidence>
<dbReference type="Pfam" id="PF05198">
    <property type="entry name" value="IF3_N"/>
    <property type="match status" value="1"/>
</dbReference>
<dbReference type="SUPFAM" id="SSF55200">
    <property type="entry name" value="Translation initiation factor IF3, C-terminal domain"/>
    <property type="match status" value="1"/>
</dbReference>
<dbReference type="InterPro" id="IPR036788">
    <property type="entry name" value="T_IF-3_C_sf"/>
</dbReference>
<dbReference type="Gene3D" id="3.10.20.80">
    <property type="entry name" value="Translation initiation factor 3 (IF-3), N-terminal domain"/>
    <property type="match status" value="1"/>
</dbReference>
<keyword evidence="7" id="KW-1185">Reference proteome</keyword>
<dbReference type="InterPro" id="IPR001288">
    <property type="entry name" value="Translation_initiation_fac_3"/>
</dbReference>
<evidence type="ECO:0000313" key="6">
    <source>
        <dbReference type="EMBL" id="KAI3926663.1"/>
    </source>
</evidence>
<gene>
    <name evidence="6" type="ORF">MKW98_014310</name>
</gene>
<dbReference type="Gene3D" id="3.30.110.10">
    <property type="entry name" value="Translation initiation factor 3 (IF-3), C-terminal domain"/>
    <property type="match status" value="1"/>
</dbReference>
<evidence type="ECO:0000256" key="3">
    <source>
        <dbReference type="ARBA" id="ARBA00022917"/>
    </source>
</evidence>
<feature type="compositionally biased region" description="Basic and acidic residues" evidence="4">
    <location>
        <begin position="331"/>
        <end position="343"/>
    </location>
</feature>
<dbReference type="PANTHER" id="PTHR10938">
    <property type="entry name" value="TRANSLATION INITIATION FACTOR IF-3"/>
    <property type="match status" value="1"/>
</dbReference>
<dbReference type="GO" id="GO:0032790">
    <property type="term" value="P:ribosome disassembly"/>
    <property type="evidence" value="ECO:0007669"/>
    <property type="project" value="TreeGrafter"/>
</dbReference>
<dbReference type="PANTHER" id="PTHR10938:SF4">
    <property type="entry name" value="TRANSLATION INITIATION FACTOR IF3-1, MITOCHONDRIAL"/>
    <property type="match status" value="1"/>
</dbReference>
<dbReference type="AlphaFoldDB" id="A0AAD4SYQ1"/>
<proteinExistence type="inferred from homology"/>
<feature type="compositionally biased region" description="Polar residues" evidence="4">
    <location>
        <begin position="478"/>
        <end position="508"/>
    </location>
</feature>
<feature type="compositionally biased region" description="Polar residues" evidence="4">
    <location>
        <begin position="265"/>
        <end position="275"/>
    </location>
</feature>
<dbReference type="FunFam" id="3.30.110.10:FF:000005">
    <property type="entry name" value="Translation initiation factor 3 (IF-3) family protein"/>
    <property type="match status" value="1"/>
</dbReference>
<dbReference type="InterPro" id="IPR036787">
    <property type="entry name" value="T_IF-3_N_sf"/>
</dbReference>
<feature type="domain" description="Translation initiation factor 3 N-terminal" evidence="5">
    <location>
        <begin position="83"/>
        <end position="152"/>
    </location>
</feature>
<reference evidence="6" key="1">
    <citation type="submission" date="2022-04" db="EMBL/GenBank/DDBJ databases">
        <title>A functionally conserved STORR gene fusion in Papaver species that diverged 16.8 million years ago.</title>
        <authorList>
            <person name="Catania T."/>
        </authorList>
    </citation>
    <scope>NUCLEOTIDE SEQUENCE</scope>
    <source>
        <strain evidence="6">S-188037</strain>
    </source>
</reference>
<comment type="caution">
    <text evidence="6">The sequence shown here is derived from an EMBL/GenBank/DDBJ whole genome shotgun (WGS) entry which is preliminary data.</text>
</comment>